<dbReference type="PANTHER" id="PTHR43531">
    <property type="entry name" value="PROTEIN ICFG"/>
    <property type="match status" value="1"/>
</dbReference>
<dbReference type="InterPro" id="IPR051310">
    <property type="entry name" value="MCP_chemotaxis"/>
</dbReference>
<dbReference type="InterPro" id="IPR003660">
    <property type="entry name" value="HAMP_dom"/>
</dbReference>
<dbReference type="PRINTS" id="PR00260">
    <property type="entry name" value="CHEMTRNSDUCR"/>
</dbReference>
<evidence type="ECO:0000256" key="2">
    <source>
        <dbReference type="ARBA" id="ARBA00022481"/>
    </source>
</evidence>
<dbReference type="InterPro" id="IPR004089">
    <property type="entry name" value="MCPsignal_dom"/>
</dbReference>
<feature type="domain" description="HAMP" evidence="9">
    <location>
        <begin position="215"/>
        <end position="268"/>
    </location>
</feature>
<reference evidence="10 11" key="1">
    <citation type="submission" date="2018-09" db="EMBL/GenBank/DDBJ databases">
        <title>Zymobacter palmae IAM14233 (=T109) whole genome analysis.</title>
        <authorList>
            <person name="Yanase H."/>
        </authorList>
    </citation>
    <scope>NUCLEOTIDE SEQUENCE [LARGE SCALE GENOMIC DNA]</scope>
    <source>
        <strain evidence="10 11">IAM14233</strain>
    </source>
</reference>
<evidence type="ECO:0000313" key="10">
    <source>
        <dbReference type="EMBL" id="BBG28905.1"/>
    </source>
</evidence>
<comment type="subcellular location">
    <subcellularLocation>
        <location evidence="1">Membrane</location>
    </subcellularLocation>
</comment>
<dbReference type="Pfam" id="PF00015">
    <property type="entry name" value="MCPsignal"/>
    <property type="match status" value="1"/>
</dbReference>
<keyword evidence="11" id="KW-1185">Reference proteome</keyword>
<dbReference type="AlphaFoldDB" id="A0A348HBA3"/>
<evidence type="ECO:0000313" key="11">
    <source>
        <dbReference type="Proteomes" id="UP000267342"/>
    </source>
</evidence>
<feature type="region of interest" description="Disordered" evidence="6">
    <location>
        <begin position="525"/>
        <end position="567"/>
    </location>
</feature>
<keyword evidence="7" id="KW-0812">Transmembrane</keyword>
<dbReference type="Pfam" id="PF12729">
    <property type="entry name" value="4HB_MCP_1"/>
    <property type="match status" value="1"/>
</dbReference>
<dbReference type="GO" id="GO:0006935">
    <property type="term" value="P:chemotaxis"/>
    <property type="evidence" value="ECO:0007669"/>
    <property type="project" value="InterPro"/>
</dbReference>
<sequence length="567" mass="61858">MNFSHLKVSTRLIATFAILLSLMLGLSLFIYVSISSVQVRSQGVTDNNILTLQSIADMSSSSLTLRTDEMKYAYVVDLKDAAQVRDTEEHMKFNIAKFEGALRSYTERAEDPQEKRFADQLSQQWADMINFHNRLMPLVQQQQEKKVDDLLATDGIATRTALENQMVKVYANEVKQSADASQEVRQSFSTMQTFLIIGCAIAVLFAIATAWLLMRYLLNAFRETVVVAQRIAAGNLVEPVAGRDTRNEVGDLLKAMDDMRTSLANTVSSVRENADSVASASEQIARGNTDLSSRTEEQASALEETASAMEELSATIKQNTDNAMNADRLAQDASQVANDGGDIVKRVVTRMQDINEGANRVVEVISLLDSIAFQTNLLALNASVEAARAGEQGRGFAVVASEVRNLAQRSAEASREIGALITESVNSIRSGTELANEAGTTIDEVVKSVGRLKDIMSEISAASYEQNQGVSQVSTAVTQMDQTTQQNAALVEESAAAAASLYEQARELQNTVKVFKINTSHDFSTVNRQPVTRKTPSEASTAPKSHSTAKAKPVKASHDSNDDWETF</sequence>
<dbReference type="Gene3D" id="1.10.287.950">
    <property type="entry name" value="Methyl-accepting chemotaxis protein"/>
    <property type="match status" value="1"/>
</dbReference>
<dbReference type="FunFam" id="1.10.287.950:FF:000001">
    <property type="entry name" value="Methyl-accepting chemotaxis sensory transducer"/>
    <property type="match status" value="1"/>
</dbReference>
<dbReference type="CDD" id="cd06225">
    <property type="entry name" value="HAMP"/>
    <property type="match status" value="1"/>
</dbReference>
<evidence type="ECO:0000259" key="9">
    <source>
        <dbReference type="PROSITE" id="PS50885"/>
    </source>
</evidence>
<feature type="region of interest" description="Disordered" evidence="6">
    <location>
        <begin position="278"/>
        <end position="297"/>
    </location>
</feature>
<dbReference type="GO" id="GO:0007165">
    <property type="term" value="P:signal transduction"/>
    <property type="evidence" value="ECO:0007669"/>
    <property type="project" value="UniProtKB-KW"/>
</dbReference>
<dbReference type="RefSeq" id="WP_027704435.1">
    <property type="nucleotide sequence ID" value="NZ_AP018933.1"/>
</dbReference>
<evidence type="ECO:0000256" key="6">
    <source>
        <dbReference type="SAM" id="MobiDB-lite"/>
    </source>
</evidence>
<feature type="compositionally biased region" description="Polar residues" evidence="6">
    <location>
        <begin position="525"/>
        <end position="546"/>
    </location>
</feature>
<dbReference type="PROSITE" id="PS50885">
    <property type="entry name" value="HAMP"/>
    <property type="match status" value="1"/>
</dbReference>
<dbReference type="CDD" id="cd11386">
    <property type="entry name" value="MCP_signal"/>
    <property type="match status" value="1"/>
</dbReference>
<gene>
    <name evidence="10" type="ORF">ZBT109_0105</name>
</gene>
<dbReference type="STRING" id="1123510.GCA_000620025_00194"/>
<dbReference type="Proteomes" id="UP000267342">
    <property type="component" value="Chromosome"/>
</dbReference>
<evidence type="ECO:0000256" key="1">
    <source>
        <dbReference type="ARBA" id="ARBA00004370"/>
    </source>
</evidence>
<dbReference type="GO" id="GO:0004888">
    <property type="term" value="F:transmembrane signaling receptor activity"/>
    <property type="evidence" value="ECO:0007669"/>
    <property type="project" value="InterPro"/>
</dbReference>
<keyword evidence="2" id="KW-0488">Methylation</keyword>
<name>A0A348HBA3_9GAMM</name>
<dbReference type="PANTHER" id="PTHR43531:SF14">
    <property type="entry name" value="METHYL-ACCEPTING CHEMOTAXIS PROTEIN I-RELATED"/>
    <property type="match status" value="1"/>
</dbReference>
<keyword evidence="7" id="KW-0472">Membrane</keyword>
<evidence type="ECO:0000259" key="8">
    <source>
        <dbReference type="PROSITE" id="PS50111"/>
    </source>
</evidence>
<keyword evidence="7" id="KW-1133">Transmembrane helix</keyword>
<protein>
    <submittedName>
        <fullName evidence="10">Methyl-accepting chemotaxis protein</fullName>
    </submittedName>
</protein>
<feature type="transmembrane region" description="Helical" evidence="7">
    <location>
        <begin position="12"/>
        <end position="32"/>
    </location>
</feature>
<accession>A0A348HBA3</accession>
<dbReference type="SMART" id="SM00304">
    <property type="entry name" value="HAMP"/>
    <property type="match status" value="1"/>
</dbReference>
<evidence type="ECO:0000256" key="3">
    <source>
        <dbReference type="ARBA" id="ARBA00023224"/>
    </source>
</evidence>
<dbReference type="OrthoDB" id="2489132at2"/>
<feature type="domain" description="Methyl-accepting transducer" evidence="8">
    <location>
        <begin position="273"/>
        <end position="502"/>
    </location>
</feature>
<dbReference type="EMBL" id="AP018933">
    <property type="protein sequence ID" value="BBG28905.1"/>
    <property type="molecule type" value="Genomic_DNA"/>
</dbReference>
<evidence type="ECO:0000256" key="4">
    <source>
        <dbReference type="ARBA" id="ARBA00029447"/>
    </source>
</evidence>
<dbReference type="Pfam" id="PF00672">
    <property type="entry name" value="HAMP"/>
    <property type="match status" value="1"/>
</dbReference>
<dbReference type="GO" id="GO:0005886">
    <property type="term" value="C:plasma membrane"/>
    <property type="evidence" value="ECO:0007669"/>
    <property type="project" value="TreeGrafter"/>
</dbReference>
<organism evidence="10 11">
    <name type="scientific">Zymobacter palmae</name>
    <dbReference type="NCBI Taxonomy" id="33074"/>
    <lineage>
        <taxon>Bacteria</taxon>
        <taxon>Pseudomonadati</taxon>
        <taxon>Pseudomonadota</taxon>
        <taxon>Gammaproteobacteria</taxon>
        <taxon>Oceanospirillales</taxon>
        <taxon>Halomonadaceae</taxon>
        <taxon>Zymobacter group</taxon>
        <taxon>Zymobacter</taxon>
    </lineage>
</organism>
<dbReference type="Gene3D" id="6.10.340.10">
    <property type="match status" value="1"/>
</dbReference>
<dbReference type="InterPro" id="IPR004090">
    <property type="entry name" value="Chemotax_Me-accpt_rcpt"/>
</dbReference>
<proteinExistence type="inferred from homology"/>
<dbReference type="KEGG" id="zpl:ZBT109_0105"/>
<dbReference type="PROSITE" id="PS50111">
    <property type="entry name" value="CHEMOTAXIS_TRANSDUC_2"/>
    <property type="match status" value="1"/>
</dbReference>
<comment type="similarity">
    <text evidence="4">Belongs to the methyl-accepting chemotaxis (MCP) protein family.</text>
</comment>
<evidence type="ECO:0000256" key="5">
    <source>
        <dbReference type="PROSITE-ProRule" id="PRU00284"/>
    </source>
</evidence>
<feature type="transmembrane region" description="Helical" evidence="7">
    <location>
        <begin position="194"/>
        <end position="214"/>
    </location>
</feature>
<dbReference type="InterPro" id="IPR024478">
    <property type="entry name" value="HlyB_4HB_MCP"/>
</dbReference>
<dbReference type="SMART" id="SM00283">
    <property type="entry name" value="MA"/>
    <property type="match status" value="1"/>
</dbReference>
<dbReference type="SUPFAM" id="SSF58104">
    <property type="entry name" value="Methyl-accepting chemotaxis protein (MCP) signaling domain"/>
    <property type="match status" value="1"/>
</dbReference>
<keyword evidence="3 5" id="KW-0807">Transducer</keyword>
<evidence type="ECO:0000256" key="7">
    <source>
        <dbReference type="SAM" id="Phobius"/>
    </source>
</evidence>